<dbReference type="PANTHER" id="PTHR37984">
    <property type="entry name" value="PROTEIN CBG26694"/>
    <property type="match status" value="1"/>
</dbReference>
<protein>
    <recommendedName>
        <fullName evidence="1">Integrase catalytic domain-containing protein</fullName>
    </recommendedName>
</protein>
<name>A0AAE0YI25_9GAST</name>
<dbReference type="GO" id="GO:0003676">
    <property type="term" value="F:nucleic acid binding"/>
    <property type="evidence" value="ECO:0007669"/>
    <property type="project" value="InterPro"/>
</dbReference>
<proteinExistence type="predicted"/>
<reference evidence="2" key="1">
    <citation type="journal article" date="2023" name="G3 (Bethesda)">
        <title>A reference genome for the long-term kleptoplast-retaining sea slug Elysia crispata morphotype clarki.</title>
        <authorList>
            <person name="Eastman K.E."/>
            <person name="Pendleton A.L."/>
            <person name="Shaikh M.A."/>
            <person name="Suttiyut T."/>
            <person name="Ogas R."/>
            <person name="Tomko P."/>
            <person name="Gavelis G."/>
            <person name="Widhalm J.R."/>
            <person name="Wisecaver J.H."/>
        </authorList>
    </citation>
    <scope>NUCLEOTIDE SEQUENCE</scope>
    <source>
        <strain evidence="2">ECLA1</strain>
    </source>
</reference>
<dbReference type="Proteomes" id="UP001283361">
    <property type="component" value="Unassembled WGS sequence"/>
</dbReference>
<dbReference type="Gene3D" id="3.30.420.10">
    <property type="entry name" value="Ribonuclease H-like superfamily/Ribonuclease H"/>
    <property type="match status" value="1"/>
</dbReference>
<sequence>MGHMFLIVIDAHSKWAEDVPTDSSTSSKTIDILPTIFARFGLPKQIVSDNAPNFTSDEFKNFVRSNAIKHITSAPYHPATNGIAERFVQIFKNAMKSAKKDCGSLHTKLSKFLLAYRNSQHHPTGQSPARLLLGRGTRTRLDCLRPSLLEKVTQSQSDQVRTTPKLEPVFSTQETMFSPATIELQKDGPTAPLQLEMVHCPTVSRPHQASFGGDTLIRSCTPNQEQLTLITPNQEQLTLISFSPFLSRRTLLAANLQSRILLLFHHQLLPWLRRVPVPLI</sequence>
<keyword evidence="3" id="KW-1185">Reference proteome</keyword>
<accession>A0AAE0YI25</accession>
<evidence type="ECO:0000259" key="1">
    <source>
        <dbReference type="PROSITE" id="PS50994"/>
    </source>
</evidence>
<dbReference type="AlphaFoldDB" id="A0AAE0YI25"/>
<dbReference type="GO" id="GO:0015074">
    <property type="term" value="P:DNA integration"/>
    <property type="evidence" value="ECO:0007669"/>
    <property type="project" value="InterPro"/>
</dbReference>
<comment type="caution">
    <text evidence="2">The sequence shown here is derived from an EMBL/GenBank/DDBJ whole genome shotgun (WGS) entry which is preliminary data.</text>
</comment>
<organism evidence="2 3">
    <name type="scientific">Elysia crispata</name>
    <name type="common">lettuce slug</name>
    <dbReference type="NCBI Taxonomy" id="231223"/>
    <lineage>
        <taxon>Eukaryota</taxon>
        <taxon>Metazoa</taxon>
        <taxon>Spiralia</taxon>
        <taxon>Lophotrochozoa</taxon>
        <taxon>Mollusca</taxon>
        <taxon>Gastropoda</taxon>
        <taxon>Heterobranchia</taxon>
        <taxon>Euthyneura</taxon>
        <taxon>Panpulmonata</taxon>
        <taxon>Sacoglossa</taxon>
        <taxon>Placobranchoidea</taxon>
        <taxon>Plakobranchidae</taxon>
        <taxon>Elysia</taxon>
    </lineage>
</organism>
<gene>
    <name evidence="2" type="ORF">RRG08_062382</name>
</gene>
<dbReference type="InterPro" id="IPR001584">
    <property type="entry name" value="Integrase_cat-core"/>
</dbReference>
<evidence type="ECO:0000313" key="2">
    <source>
        <dbReference type="EMBL" id="KAK3744736.1"/>
    </source>
</evidence>
<dbReference type="EMBL" id="JAWDGP010006253">
    <property type="protein sequence ID" value="KAK3744736.1"/>
    <property type="molecule type" value="Genomic_DNA"/>
</dbReference>
<dbReference type="InterPro" id="IPR050951">
    <property type="entry name" value="Retrovirus_Pol_polyprotein"/>
</dbReference>
<dbReference type="Pfam" id="PF00665">
    <property type="entry name" value="rve"/>
    <property type="match status" value="1"/>
</dbReference>
<dbReference type="PROSITE" id="PS50994">
    <property type="entry name" value="INTEGRASE"/>
    <property type="match status" value="1"/>
</dbReference>
<evidence type="ECO:0000313" key="3">
    <source>
        <dbReference type="Proteomes" id="UP001283361"/>
    </source>
</evidence>
<dbReference type="PANTHER" id="PTHR37984:SF5">
    <property type="entry name" value="PROTEIN NYNRIN-LIKE"/>
    <property type="match status" value="1"/>
</dbReference>
<dbReference type="SUPFAM" id="SSF53098">
    <property type="entry name" value="Ribonuclease H-like"/>
    <property type="match status" value="1"/>
</dbReference>
<feature type="domain" description="Integrase catalytic" evidence="1">
    <location>
        <begin position="1"/>
        <end position="136"/>
    </location>
</feature>
<dbReference type="InterPro" id="IPR036397">
    <property type="entry name" value="RNaseH_sf"/>
</dbReference>
<dbReference type="InterPro" id="IPR012337">
    <property type="entry name" value="RNaseH-like_sf"/>
</dbReference>